<evidence type="ECO:0000313" key="1">
    <source>
        <dbReference type="EMBL" id="KAA9333346.1"/>
    </source>
</evidence>
<gene>
    <name evidence="1" type="ORF">F0P96_10270</name>
</gene>
<organism evidence="1 2">
    <name type="scientific">Hymenobacter busanensis</name>
    <dbReference type="NCBI Taxonomy" id="2607656"/>
    <lineage>
        <taxon>Bacteria</taxon>
        <taxon>Pseudomonadati</taxon>
        <taxon>Bacteroidota</taxon>
        <taxon>Cytophagia</taxon>
        <taxon>Cytophagales</taxon>
        <taxon>Hymenobacteraceae</taxon>
        <taxon>Hymenobacter</taxon>
    </lineage>
</organism>
<name>A0A7L4ZYQ0_9BACT</name>
<dbReference type="SUPFAM" id="SSF88874">
    <property type="entry name" value="Receptor-binding domain of short tail fibre protein gp12"/>
    <property type="match status" value="1"/>
</dbReference>
<keyword evidence="2" id="KW-1185">Reference proteome</keyword>
<dbReference type="AlphaFoldDB" id="A0A7L4ZYQ0"/>
<dbReference type="InterPro" id="IPR037053">
    <property type="entry name" value="Phage_tail_collar_dom_sf"/>
</dbReference>
<accession>A0A7L4ZYQ0</accession>
<proteinExistence type="predicted"/>
<dbReference type="RefSeq" id="WP_151078767.1">
    <property type="nucleotide sequence ID" value="NZ_CP047647.1"/>
</dbReference>
<reference evidence="1 2" key="1">
    <citation type="submission" date="2019-09" db="EMBL/GenBank/DDBJ databases">
        <title>Genome sequence of Hymenobacter sp. M3.</title>
        <authorList>
            <person name="Srinivasan S."/>
        </authorList>
    </citation>
    <scope>NUCLEOTIDE SEQUENCE [LARGE SCALE GENOMIC DNA]</scope>
    <source>
        <strain evidence="1 2">M3</strain>
    </source>
</reference>
<evidence type="ECO:0000313" key="2">
    <source>
        <dbReference type="Proteomes" id="UP000326380"/>
    </source>
</evidence>
<comment type="caution">
    <text evidence="1">The sequence shown here is derived from an EMBL/GenBank/DDBJ whole genome shotgun (WGS) entry which is preliminary data.</text>
</comment>
<dbReference type="Proteomes" id="UP000326380">
    <property type="component" value="Unassembled WGS sequence"/>
</dbReference>
<dbReference type="Pfam" id="PF07484">
    <property type="entry name" value="Collar"/>
    <property type="match status" value="1"/>
</dbReference>
<dbReference type="InterPro" id="IPR011083">
    <property type="entry name" value="Phage_tail_collar_dom"/>
</dbReference>
<protein>
    <submittedName>
        <fullName evidence="1">Phage tail protein</fullName>
    </submittedName>
</protein>
<dbReference type="Gene3D" id="3.90.1340.10">
    <property type="entry name" value="Phage tail collar domain"/>
    <property type="match status" value="1"/>
</dbReference>
<sequence>MENYLGEIRMFAGNFAPQGWFLCQGQLLAISEYDALFNLLGTTYGGDGMTTFALPNMQSRVIVGQGQGAGLSFYPQGATGGTENVTLLSPQMPAHNHVGKATIKALKGGTSIADPTNALPAASANDAYSPTPGTTATMGAGEVTGTAAPVGGSQPHNNIQPVTAINYIIAWSGVYPSQD</sequence>
<dbReference type="EMBL" id="VTWU01000003">
    <property type="protein sequence ID" value="KAA9333346.1"/>
    <property type="molecule type" value="Genomic_DNA"/>
</dbReference>